<name>A0A026W297_OOCBI</name>
<gene>
    <name evidence="2" type="ORF">X777_12572</name>
</gene>
<organism evidence="2 3">
    <name type="scientific">Ooceraea biroi</name>
    <name type="common">Clonal raider ant</name>
    <name type="synonym">Cerapachys biroi</name>
    <dbReference type="NCBI Taxonomy" id="2015173"/>
    <lineage>
        <taxon>Eukaryota</taxon>
        <taxon>Metazoa</taxon>
        <taxon>Ecdysozoa</taxon>
        <taxon>Arthropoda</taxon>
        <taxon>Hexapoda</taxon>
        <taxon>Insecta</taxon>
        <taxon>Pterygota</taxon>
        <taxon>Neoptera</taxon>
        <taxon>Endopterygota</taxon>
        <taxon>Hymenoptera</taxon>
        <taxon>Apocrita</taxon>
        <taxon>Aculeata</taxon>
        <taxon>Formicoidea</taxon>
        <taxon>Formicidae</taxon>
        <taxon>Dorylinae</taxon>
        <taxon>Ooceraea</taxon>
    </lineage>
</organism>
<protein>
    <submittedName>
        <fullName evidence="2">Uncharacterized protein</fullName>
    </submittedName>
</protein>
<sequence length="143" mass="16236">MSSPSMKSIMRSAEGREWIVNIGTIISRRHTRGKKKAEKKSRQKKNDREGDFRSPLGRFATGPTTQIRREQPSRRARTGQTTFSTLQGACNFYCPIPFGKLLLVKEETRYLTAKVDEDAKFHFPPRFGSRTPLPHLVLPSASS</sequence>
<reference evidence="2 3" key="1">
    <citation type="journal article" date="2014" name="Curr. Biol.">
        <title>The genome of the clonal raider ant Cerapachys biroi.</title>
        <authorList>
            <person name="Oxley P.R."/>
            <person name="Ji L."/>
            <person name="Fetter-Pruneda I."/>
            <person name="McKenzie S.K."/>
            <person name="Li C."/>
            <person name="Hu H."/>
            <person name="Zhang G."/>
            <person name="Kronauer D.J."/>
        </authorList>
    </citation>
    <scope>NUCLEOTIDE SEQUENCE [LARGE SCALE GENOMIC DNA]</scope>
</reference>
<feature type="compositionally biased region" description="Basic residues" evidence="1">
    <location>
        <begin position="29"/>
        <end position="43"/>
    </location>
</feature>
<evidence type="ECO:0000313" key="2">
    <source>
        <dbReference type="EMBL" id="EZA49159.1"/>
    </source>
</evidence>
<dbReference type="EMBL" id="KK107538">
    <property type="protein sequence ID" value="EZA49159.1"/>
    <property type="molecule type" value="Genomic_DNA"/>
</dbReference>
<keyword evidence="3" id="KW-1185">Reference proteome</keyword>
<feature type="region of interest" description="Disordered" evidence="1">
    <location>
        <begin position="29"/>
        <end position="80"/>
    </location>
</feature>
<proteinExistence type="predicted"/>
<dbReference type="Proteomes" id="UP000053097">
    <property type="component" value="Unassembled WGS sequence"/>
</dbReference>
<evidence type="ECO:0000313" key="3">
    <source>
        <dbReference type="Proteomes" id="UP000053097"/>
    </source>
</evidence>
<evidence type="ECO:0000256" key="1">
    <source>
        <dbReference type="SAM" id="MobiDB-lite"/>
    </source>
</evidence>
<accession>A0A026W297</accession>
<dbReference type="AlphaFoldDB" id="A0A026W297"/>